<protein>
    <submittedName>
        <fullName evidence="2">Uncharacterized protein</fullName>
    </submittedName>
</protein>
<reference evidence="2 3" key="1">
    <citation type="journal article" date="2018" name="Genome Biol. Evol.">
        <title>Multiple Roots of Fruiting Body Formation in Amoebozoa.</title>
        <authorList>
            <person name="Hillmann F."/>
            <person name="Forbes G."/>
            <person name="Novohradska S."/>
            <person name="Ferling I."/>
            <person name="Riege K."/>
            <person name="Groth M."/>
            <person name="Westermann M."/>
            <person name="Marz M."/>
            <person name="Spaller T."/>
            <person name="Winckler T."/>
            <person name="Schaap P."/>
            <person name="Glockner G."/>
        </authorList>
    </citation>
    <scope>NUCLEOTIDE SEQUENCE [LARGE SCALE GENOMIC DNA]</scope>
    <source>
        <strain evidence="2 3">Jena</strain>
    </source>
</reference>
<evidence type="ECO:0000313" key="3">
    <source>
        <dbReference type="Proteomes" id="UP000241769"/>
    </source>
</evidence>
<feature type="non-terminal residue" evidence="2">
    <location>
        <position position="1"/>
    </location>
</feature>
<name>A0A2P6MM09_9EUKA</name>
<keyword evidence="1" id="KW-0732">Signal</keyword>
<dbReference type="AlphaFoldDB" id="A0A2P6MM09"/>
<dbReference type="EMBL" id="MDYQ01000817">
    <property type="protein sequence ID" value="PRP72752.1"/>
    <property type="molecule type" value="Genomic_DNA"/>
</dbReference>
<sequence>FELNPTQQQTTLDCHERKMRKRMVAELMLMLAFLLVSAGTQKRLSNTSNEISWPQFHYVQAKKEDINPSPPQNHHYTFWIFLKDEEQKQSGYNMLCNNSN</sequence>
<keyword evidence="3" id="KW-1185">Reference proteome</keyword>
<comment type="caution">
    <text evidence="2">The sequence shown here is derived from an EMBL/GenBank/DDBJ whole genome shotgun (WGS) entry which is preliminary data.</text>
</comment>
<dbReference type="InParanoid" id="A0A2P6MM09"/>
<accession>A0A2P6MM09</accession>
<organism evidence="2 3">
    <name type="scientific">Planoprotostelium fungivorum</name>
    <dbReference type="NCBI Taxonomy" id="1890364"/>
    <lineage>
        <taxon>Eukaryota</taxon>
        <taxon>Amoebozoa</taxon>
        <taxon>Evosea</taxon>
        <taxon>Variosea</taxon>
        <taxon>Cavosteliida</taxon>
        <taxon>Cavosteliaceae</taxon>
        <taxon>Planoprotostelium</taxon>
    </lineage>
</organism>
<evidence type="ECO:0000313" key="2">
    <source>
        <dbReference type="EMBL" id="PRP72752.1"/>
    </source>
</evidence>
<gene>
    <name evidence="2" type="ORF">PROFUN_17141</name>
</gene>
<evidence type="ECO:0000256" key="1">
    <source>
        <dbReference type="SAM" id="SignalP"/>
    </source>
</evidence>
<feature type="signal peptide" evidence="1">
    <location>
        <begin position="1"/>
        <end position="38"/>
    </location>
</feature>
<dbReference type="Proteomes" id="UP000241769">
    <property type="component" value="Unassembled WGS sequence"/>
</dbReference>
<feature type="chain" id="PRO_5015146518" evidence="1">
    <location>
        <begin position="39"/>
        <end position="100"/>
    </location>
</feature>
<proteinExistence type="predicted"/>